<gene>
    <name evidence="2" type="ORF">J2W94_001511</name>
</gene>
<name>A0ABU1RR11_9GAMM</name>
<dbReference type="Proteomes" id="UP001254759">
    <property type="component" value="Unassembled WGS sequence"/>
</dbReference>
<evidence type="ECO:0000313" key="2">
    <source>
        <dbReference type="EMBL" id="MDR6841226.1"/>
    </source>
</evidence>
<organism evidence="2 3">
    <name type="scientific">Pseudoxanthomonas sacheonensis</name>
    <dbReference type="NCBI Taxonomy" id="443615"/>
    <lineage>
        <taxon>Bacteria</taxon>
        <taxon>Pseudomonadati</taxon>
        <taxon>Pseudomonadota</taxon>
        <taxon>Gammaproteobacteria</taxon>
        <taxon>Lysobacterales</taxon>
        <taxon>Lysobacteraceae</taxon>
        <taxon>Pseudoxanthomonas</taxon>
    </lineage>
</organism>
<sequence length="165" mass="18284">MKQAATNKDSRPRVSFEHLVRKVERAEDVLEMREQRLVDRYRKLNDTWRKGWTPMRIVVVGLASGFLVGRAEPLRALTGARMLQMVSALSGLFASVQATFAAEQAEQAADTAEEAATDQAAEPATQAKKEQAENVPPAARRSQTRDQVHSTQPRPAEAATEVSER</sequence>
<proteinExistence type="predicted"/>
<reference evidence="2 3" key="1">
    <citation type="submission" date="2023-07" db="EMBL/GenBank/DDBJ databases">
        <title>Sorghum-associated microbial communities from plants grown in Nebraska, USA.</title>
        <authorList>
            <person name="Schachtman D."/>
        </authorList>
    </citation>
    <scope>NUCLEOTIDE SEQUENCE [LARGE SCALE GENOMIC DNA]</scope>
    <source>
        <strain evidence="2 3">BE107</strain>
    </source>
</reference>
<feature type="compositionally biased region" description="Low complexity" evidence="1">
    <location>
        <begin position="117"/>
        <end position="126"/>
    </location>
</feature>
<evidence type="ECO:0008006" key="4">
    <source>
        <dbReference type="Google" id="ProtNLM"/>
    </source>
</evidence>
<accession>A0ABU1RR11</accession>
<evidence type="ECO:0000313" key="3">
    <source>
        <dbReference type="Proteomes" id="UP001254759"/>
    </source>
</evidence>
<comment type="caution">
    <text evidence="2">The sequence shown here is derived from an EMBL/GenBank/DDBJ whole genome shotgun (WGS) entry which is preliminary data.</text>
</comment>
<keyword evidence="3" id="KW-1185">Reference proteome</keyword>
<feature type="region of interest" description="Disordered" evidence="1">
    <location>
        <begin position="103"/>
        <end position="165"/>
    </location>
</feature>
<dbReference type="EMBL" id="JAVDTT010000002">
    <property type="protein sequence ID" value="MDR6841226.1"/>
    <property type="molecule type" value="Genomic_DNA"/>
</dbReference>
<dbReference type="RefSeq" id="WP_310091830.1">
    <property type="nucleotide sequence ID" value="NZ_JAVDTT010000002.1"/>
</dbReference>
<evidence type="ECO:0000256" key="1">
    <source>
        <dbReference type="SAM" id="MobiDB-lite"/>
    </source>
</evidence>
<protein>
    <recommendedName>
        <fullName evidence="4">Protein sip-5</fullName>
    </recommendedName>
</protein>